<dbReference type="PANTHER" id="PTHR45655">
    <property type="entry name" value="GUANYLATE CYCLASE SOLUBLE SUBUNIT BETA-2"/>
    <property type="match status" value="1"/>
</dbReference>
<dbReference type="Gene3D" id="3.90.1520.10">
    <property type="entry name" value="H-NOX domain"/>
    <property type="match status" value="1"/>
</dbReference>
<evidence type="ECO:0000313" key="3">
    <source>
        <dbReference type="Proteomes" id="UP000199054"/>
    </source>
</evidence>
<dbReference type="Proteomes" id="UP000199054">
    <property type="component" value="Unassembled WGS sequence"/>
</dbReference>
<gene>
    <name evidence="2" type="ORF">SAMN04489859_102348</name>
</gene>
<feature type="domain" description="Heme NO-binding" evidence="1">
    <location>
        <begin position="2"/>
        <end position="152"/>
    </location>
</feature>
<protein>
    <submittedName>
        <fullName evidence="2">Haem-NO-binding</fullName>
    </submittedName>
</protein>
<accession>A0A1H8KNN0</accession>
<dbReference type="RefSeq" id="WP_090614104.1">
    <property type="nucleotide sequence ID" value="NZ_CP067124.1"/>
</dbReference>
<evidence type="ECO:0000313" key="2">
    <source>
        <dbReference type="EMBL" id="SEN94559.1"/>
    </source>
</evidence>
<dbReference type="Pfam" id="PF07700">
    <property type="entry name" value="HNOB"/>
    <property type="match status" value="1"/>
</dbReference>
<sequence>MHGLIHRSIEAFLREVCATPLWSRVAEDVGVDPRGFQTGRRHSDQVSLDLIGAAARRLGKPESELLEDLGAWLAGLQALRRLLRFSGRDFREFLHRLDELPGRAHMVVPDLGLPEVTVMIDEQDRVIVTLSEPAGLWLPVLAGLIRAMADDYGALGVILTEKDRICVHVPLDAFTPGRGFSLGGQDPEVVT</sequence>
<dbReference type="InterPro" id="IPR011644">
    <property type="entry name" value="Heme_NO-bd"/>
</dbReference>
<name>A0A1H8KNN0_9RHOB</name>
<dbReference type="STRING" id="34002.SAMN04489859_102348"/>
<dbReference type="InterPro" id="IPR024096">
    <property type="entry name" value="NO_sig/Golgi_transp_ligand-bd"/>
</dbReference>
<organism evidence="2 3">
    <name type="scientific">Paracoccus alcaliphilus</name>
    <dbReference type="NCBI Taxonomy" id="34002"/>
    <lineage>
        <taxon>Bacteria</taxon>
        <taxon>Pseudomonadati</taxon>
        <taxon>Pseudomonadota</taxon>
        <taxon>Alphaproteobacteria</taxon>
        <taxon>Rhodobacterales</taxon>
        <taxon>Paracoccaceae</taxon>
        <taxon>Paracoccus</taxon>
    </lineage>
</organism>
<keyword evidence="3" id="KW-1185">Reference proteome</keyword>
<dbReference type="GO" id="GO:0020037">
    <property type="term" value="F:heme binding"/>
    <property type="evidence" value="ECO:0007669"/>
    <property type="project" value="InterPro"/>
</dbReference>
<dbReference type="SUPFAM" id="SSF111126">
    <property type="entry name" value="Ligand-binding domain in the NO signalling and Golgi transport"/>
    <property type="match status" value="1"/>
</dbReference>
<dbReference type="OrthoDB" id="981203at2"/>
<dbReference type="PANTHER" id="PTHR45655:SF13">
    <property type="entry name" value="SOLUBLE GUANYLATE CYCLASE GCY-32-RELATED"/>
    <property type="match status" value="1"/>
</dbReference>
<dbReference type="AlphaFoldDB" id="A0A1H8KNN0"/>
<dbReference type="InterPro" id="IPR038158">
    <property type="entry name" value="H-NOX_domain_sf"/>
</dbReference>
<evidence type="ECO:0000259" key="1">
    <source>
        <dbReference type="Pfam" id="PF07700"/>
    </source>
</evidence>
<reference evidence="2 3" key="1">
    <citation type="submission" date="2016-10" db="EMBL/GenBank/DDBJ databases">
        <authorList>
            <person name="de Groot N.N."/>
        </authorList>
    </citation>
    <scope>NUCLEOTIDE SEQUENCE [LARGE SCALE GENOMIC DNA]</scope>
    <source>
        <strain evidence="2 3">DSM 8512</strain>
    </source>
</reference>
<proteinExistence type="predicted"/>
<dbReference type="EMBL" id="FODE01000023">
    <property type="protein sequence ID" value="SEN94559.1"/>
    <property type="molecule type" value="Genomic_DNA"/>
</dbReference>